<reference evidence="2 3" key="1">
    <citation type="submission" date="2018-05" db="EMBL/GenBank/DDBJ databases">
        <authorList>
            <person name="Goeker M."/>
            <person name="Huntemann M."/>
            <person name="Clum A."/>
            <person name="Pillay M."/>
            <person name="Palaniappan K."/>
            <person name="Varghese N."/>
            <person name="Mikhailova N."/>
            <person name="Stamatis D."/>
            <person name="Reddy T."/>
            <person name="Daum C."/>
            <person name="Shapiro N."/>
            <person name="Ivanova N."/>
            <person name="Kyrpides N."/>
            <person name="Woyke T."/>
        </authorList>
    </citation>
    <scope>NUCLEOTIDE SEQUENCE [LARGE SCALE GENOMIC DNA]</scope>
    <source>
        <strain evidence="2 3">DSM 26524</strain>
    </source>
</reference>
<dbReference type="EMBL" id="QGGY01000001">
    <property type="protein sequence ID" value="PWJ78846.1"/>
    <property type="molecule type" value="Genomic_DNA"/>
</dbReference>
<proteinExistence type="predicted"/>
<keyword evidence="3" id="KW-1185">Reference proteome</keyword>
<comment type="caution">
    <text evidence="2">The sequence shown here is derived from an EMBL/GenBank/DDBJ whole genome shotgun (WGS) entry which is preliminary data.</text>
</comment>
<name>A0AB73T9I6_9FIRM</name>
<sequence length="85" mass="9669">MPEQIQGIKCIKNVIMGILLLYQQMKIYKEMLMEKMKSTYDDGNIPEIDMPQSDNATNNIPEEFPVTVEPLPESTRPRKDGPGGE</sequence>
<dbReference type="AlphaFoldDB" id="A0AB73T9I6"/>
<protein>
    <submittedName>
        <fullName evidence="2">Uncharacterized protein</fullName>
    </submittedName>
</protein>
<feature type="region of interest" description="Disordered" evidence="1">
    <location>
        <begin position="43"/>
        <end position="85"/>
    </location>
</feature>
<accession>A0AB73T9I6</accession>
<gene>
    <name evidence="2" type="ORF">C7383_101215</name>
</gene>
<evidence type="ECO:0000313" key="3">
    <source>
        <dbReference type="Proteomes" id="UP000245412"/>
    </source>
</evidence>
<feature type="compositionally biased region" description="Basic and acidic residues" evidence="1">
    <location>
        <begin position="75"/>
        <end position="85"/>
    </location>
</feature>
<organism evidence="2 3">
    <name type="scientific">Murimonas intestini</name>
    <dbReference type="NCBI Taxonomy" id="1337051"/>
    <lineage>
        <taxon>Bacteria</taxon>
        <taxon>Bacillati</taxon>
        <taxon>Bacillota</taxon>
        <taxon>Clostridia</taxon>
        <taxon>Lachnospirales</taxon>
        <taxon>Lachnospiraceae</taxon>
        <taxon>Murimonas</taxon>
    </lineage>
</organism>
<evidence type="ECO:0000313" key="2">
    <source>
        <dbReference type="EMBL" id="PWJ78846.1"/>
    </source>
</evidence>
<evidence type="ECO:0000256" key="1">
    <source>
        <dbReference type="SAM" id="MobiDB-lite"/>
    </source>
</evidence>
<dbReference type="Proteomes" id="UP000245412">
    <property type="component" value="Unassembled WGS sequence"/>
</dbReference>